<reference evidence="1 2" key="1">
    <citation type="journal article" date="2014" name="Agronomy (Basel)">
        <title>A Draft Genome Sequence for Ensete ventricosum, the Drought-Tolerant Tree Against Hunger.</title>
        <authorList>
            <person name="Harrison J."/>
            <person name="Moore K.A."/>
            <person name="Paszkiewicz K."/>
            <person name="Jones T."/>
            <person name="Grant M."/>
            <person name="Ambacheew D."/>
            <person name="Muzemil S."/>
            <person name="Studholme D.J."/>
        </authorList>
    </citation>
    <scope>NUCLEOTIDE SEQUENCE [LARGE SCALE GENOMIC DNA]</scope>
</reference>
<accession>A0A426Y9C4</accession>
<evidence type="ECO:0000313" key="2">
    <source>
        <dbReference type="Proteomes" id="UP000287651"/>
    </source>
</evidence>
<dbReference type="EMBL" id="AMZH03014050">
    <property type="protein sequence ID" value="RRT48296.1"/>
    <property type="molecule type" value="Genomic_DNA"/>
</dbReference>
<name>A0A426Y9C4_ENSVE</name>
<dbReference type="Proteomes" id="UP000287651">
    <property type="component" value="Unassembled WGS sequence"/>
</dbReference>
<evidence type="ECO:0000313" key="1">
    <source>
        <dbReference type="EMBL" id="RRT48296.1"/>
    </source>
</evidence>
<sequence length="73" mass="7976">MVQITSSSYLGVSIGSLDNPYKIIREREVCEGVANVFSSYPVKKGLPLYFPPVASGFPIGDGDAFPHFPFHDL</sequence>
<dbReference type="AlphaFoldDB" id="A0A426Y9C4"/>
<comment type="caution">
    <text evidence="1">The sequence shown here is derived from an EMBL/GenBank/DDBJ whole genome shotgun (WGS) entry which is preliminary data.</text>
</comment>
<gene>
    <name evidence="1" type="ORF">B296_00022913</name>
</gene>
<proteinExistence type="predicted"/>
<organism evidence="1 2">
    <name type="scientific">Ensete ventricosum</name>
    <name type="common">Abyssinian banana</name>
    <name type="synonym">Musa ensete</name>
    <dbReference type="NCBI Taxonomy" id="4639"/>
    <lineage>
        <taxon>Eukaryota</taxon>
        <taxon>Viridiplantae</taxon>
        <taxon>Streptophyta</taxon>
        <taxon>Embryophyta</taxon>
        <taxon>Tracheophyta</taxon>
        <taxon>Spermatophyta</taxon>
        <taxon>Magnoliopsida</taxon>
        <taxon>Liliopsida</taxon>
        <taxon>Zingiberales</taxon>
        <taxon>Musaceae</taxon>
        <taxon>Ensete</taxon>
    </lineage>
</organism>
<protein>
    <submittedName>
        <fullName evidence="1">Uncharacterized protein</fullName>
    </submittedName>
</protein>